<evidence type="ECO:0000313" key="10">
    <source>
        <dbReference type="EMBL" id="VFU08328.1"/>
    </source>
</evidence>
<feature type="binding site" evidence="8">
    <location>
        <begin position="10"/>
        <end position="12"/>
    </location>
    <ligand>
        <name>GTP</name>
        <dbReference type="ChEBI" id="CHEBI:37565"/>
    </ligand>
</feature>
<accession>A0A4U8Z077</accession>
<reference evidence="10 11" key="1">
    <citation type="submission" date="2019-03" db="EMBL/GenBank/DDBJ databases">
        <authorList>
            <person name="Kox A.R. M."/>
        </authorList>
    </citation>
    <scope>NUCLEOTIDE SEQUENCE [LARGE SCALE GENOMIC DNA]</scope>
    <source>
        <strain evidence="10">MTUNDRAET4 annotated genome</strain>
    </source>
</reference>
<dbReference type="CDD" id="cd02503">
    <property type="entry name" value="MobA"/>
    <property type="match status" value="1"/>
</dbReference>
<dbReference type="GO" id="GO:0005737">
    <property type="term" value="C:cytoplasm"/>
    <property type="evidence" value="ECO:0007669"/>
    <property type="project" value="UniProtKB-SubCell"/>
</dbReference>
<sequence>MTERCFGILLAGGRAERMGGGDKPLRRVGGASILERVIAAMAPQCDGLVLNANGDPRRFAAYELPIVADDAPGFKGPLAGILAGLDWIAANRPDVALAVSAPTDTPFLPLDLVRRLKVARSDAKADLACARSGGTAHPVVALWPVAIREDLRHALIEEDVRKIDRFTQRYSLAYADWAAAPVDPFFNANEPADLAAAEAIAAAAEQENSPLPGK</sequence>
<keyword evidence="6 8" id="KW-0342">GTP-binding</keyword>
<comment type="cofactor">
    <cofactor evidence="8">
        <name>Mg(2+)</name>
        <dbReference type="ChEBI" id="CHEBI:18420"/>
    </cofactor>
</comment>
<dbReference type="InterPro" id="IPR013482">
    <property type="entry name" value="Molybde_CF_guanTrfase"/>
</dbReference>
<keyword evidence="4 8" id="KW-0547">Nucleotide-binding</keyword>
<keyword evidence="2 8" id="KW-0808">Transferase</keyword>
<dbReference type="NCBIfam" id="TIGR02665">
    <property type="entry name" value="molyb_mobA"/>
    <property type="match status" value="1"/>
</dbReference>
<feature type="binding site" evidence="8">
    <location>
        <position position="104"/>
    </location>
    <ligand>
        <name>GTP</name>
        <dbReference type="ChEBI" id="CHEBI:37565"/>
    </ligand>
</feature>
<comment type="subunit">
    <text evidence="8">Monomer.</text>
</comment>
<dbReference type="RefSeq" id="WP_134488284.1">
    <property type="nucleotide sequence ID" value="NZ_CP139089.1"/>
</dbReference>
<dbReference type="GO" id="GO:1902758">
    <property type="term" value="P:bis(molybdopterin guanine dinucleotide)molybdenum biosynthetic process"/>
    <property type="evidence" value="ECO:0007669"/>
    <property type="project" value="TreeGrafter"/>
</dbReference>
<evidence type="ECO:0000256" key="4">
    <source>
        <dbReference type="ARBA" id="ARBA00022741"/>
    </source>
</evidence>
<evidence type="ECO:0000256" key="5">
    <source>
        <dbReference type="ARBA" id="ARBA00022842"/>
    </source>
</evidence>
<dbReference type="EMBL" id="LR536450">
    <property type="protein sequence ID" value="VFU08328.1"/>
    <property type="molecule type" value="Genomic_DNA"/>
</dbReference>
<dbReference type="HAMAP" id="MF_00316">
    <property type="entry name" value="MobA"/>
    <property type="match status" value="1"/>
</dbReference>
<keyword evidence="1 8" id="KW-0963">Cytoplasm</keyword>
<comment type="subcellular location">
    <subcellularLocation>
        <location evidence="8">Cytoplasm</location>
    </subcellularLocation>
</comment>
<comment type="function">
    <text evidence="8">Transfers a GMP moiety from GTP to Mo-molybdopterin (Mo-MPT) cofactor (Moco or molybdenum cofactor) to form Mo-molybdopterin guanine dinucleotide (Mo-MGD) cofactor.</text>
</comment>
<keyword evidence="7 8" id="KW-0501">Molybdenum cofactor biosynthesis</keyword>
<feature type="binding site" evidence="8">
    <location>
        <position position="104"/>
    </location>
    <ligand>
        <name>Mg(2+)</name>
        <dbReference type="ChEBI" id="CHEBI:18420"/>
    </ligand>
</feature>
<evidence type="ECO:0000256" key="8">
    <source>
        <dbReference type="HAMAP-Rule" id="MF_00316"/>
    </source>
</evidence>
<dbReference type="PANTHER" id="PTHR19136:SF81">
    <property type="entry name" value="MOLYBDENUM COFACTOR GUANYLYLTRANSFERASE"/>
    <property type="match status" value="1"/>
</dbReference>
<evidence type="ECO:0000256" key="7">
    <source>
        <dbReference type="ARBA" id="ARBA00023150"/>
    </source>
</evidence>
<evidence type="ECO:0000256" key="3">
    <source>
        <dbReference type="ARBA" id="ARBA00022723"/>
    </source>
</evidence>
<comment type="catalytic activity">
    <reaction evidence="8">
        <text>Mo-molybdopterin + GTP + H(+) = Mo-molybdopterin guanine dinucleotide + diphosphate</text>
        <dbReference type="Rhea" id="RHEA:34243"/>
        <dbReference type="ChEBI" id="CHEBI:15378"/>
        <dbReference type="ChEBI" id="CHEBI:33019"/>
        <dbReference type="ChEBI" id="CHEBI:37565"/>
        <dbReference type="ChEBI" id="CHEBI:71302"/>
        <dbReference type="ChEBI" id="CHEBI:71310"/>
        <dbReference type="EC" id="2.7.7.77"/>
    </reaction>
</comment>
<dbReference type="Gene3D" id="3.90.550.10">
    <property type="entry name" value="Spore Coat Polysaccharide Biosynthesis Protein SpsA, Chain A"/>
    <property type="match status" value="1"/>
</dbReference>
<proteinExistence type="inferred from homology"/>
<organism evidence="10 11">
    <name type="scientific">Methylocella tundrae</name>
    <dbReference type="NCBI Taxonomy" id="227605"/>
    <lineage>
        <taxon>Bacteria</taxon>
        <taxon>Pseudomonadati</taxon>
        <taxon>Pseudomonadota</taxon>
        <taxon>Alphaproteobacteria</taxon>
        <taxon>Hyphomicrobiales</taxon>
        <taxon>Beijerinckiaceae</taxon>
        <taxon>Methylocella</taxon>
    </lineage>
</organism>
<protein>
    <recommendedName>
        <fullName evidence="8">Molybdenum cofactor guanylyltransferase</fullName>
        <shortName evidence="8">MoCo guanylyltransferase</shortName>
        <ecNumber evidence="8">2.7.7.77</ecNumber>
    </recommendedName>
    <alternativeName>
        <fullName evidence="8">GTP:molybdopterin guanylyltransferase</fullName>
    </alternativeName>
    <alternativeName>
        <fullName evidence="8">Mo-MPT guanylyltransferase</fullName>
    </alternativeName>
    <alternativeName>
        <fullName evidence="8">Molybdopterin guanylyltransferase</fullName>
    </alternativeName>
    <alternativeName>
        <fullName evidence="8">Molybdopterin-guanine dinucleotide synthase</fullName>
        <shortName evidence="8">MGD synthase</shortName>
    </alternativeName>
</protein>
<evidence type="ECO:0000256" key="2">
    <source>
        <dbReference type="ARBA" id="ARBA00022679"/>
    </source>
</evidence>
<dbReference type="Proteomes" id="UP000294360">
    <property type="component" value="Chromosome"/>
</dbReference>
<dbReference type="EC" id="2.7.7.77" evidence="8"/>
<dbReference type="Pfam" id="PF12804">
    <property type="entry name" value="NTP_transf_3"/>
    <property type="match status" value="1"/>
</dbReference>
<name>A0A4U8Z077_METTU</name>
<dbReference type="SUPFAM" id="SSF53448">
    <property type="entry name" value="Nucleotide-diphospho-sugar transferases"/>
    <property type="match status" value="1"/>
</dbReference>
<dbReference type="AlphaFoldDB" id="A0A4U8Z077"/>
<feature type="binding site" evidence="8">
    <location>
        <position position="51"/>
    </location>
    <ligand>
        <name>GTP</name>
        <dbReference type="ChEBI" id="CHEBI:37565"/>
    </ligand>
</feature>
<evidence type="ECO:0000313" key="11">
    <source>
        <dbReference type="Proteomes" id="UP000294360"/>
    </source>
</evidence>
<gene>
    <name evidence="8 10" type="primary">mobA</name>
    <name evidence="10" type="ORF">MTUNDRAET4_1435</name>
</gene>
<dbReference type="GO" id="GO:0061603">
    <property type="term" value="F:molybdenum cofactor guanylyltransferase activity"/>
    <property type="evidence" value="ECO:0007669"/>
    <property type="project" value="UniProtKB-EC"/>
</dbReference>
<dbReference type="GO" id="GO:0046872">
    <property type="term" value="F:metal ion binding"/>
    <property type="evidence" value="ECO:0007669"/>
    <property type="project" value="UniProtKB-KW"/>
</dbReference>
<dbReference type="OrthoDB" id="9788394at2"/>
<dbReference type="KEGG" id="mtun:MTUNDRAET4_1435"/>
<dbReference type="InterPro" id="IPR025877">
    <property type="entry name" value="MobA-like_NTP_Trfase"/>
</dbReference>
<keyword evidence="5 8" id="KW-0460">Magnesium</keyword>
<feature type="binding site" evidence="8">
    <location>
        <position position="69"/>
    </location>
    <ligand>
        <name>GTP</name>
        <dbReference type="ChEBI" id="CHEBI:37565"/>
    </ligand>
</feature>
<comment type="similarity">
    <text evidence="8">Belongs to the MobA family.</text>
</comment>
<feature type="binding site" evidence="8">
    <location>
        <position position="23"/>
    </location>
    <ligand>
        <name>GTP</name>
        <dbReference type="ChEBI" id="CHEBI:37565"/>
    </ligand>
</feature>
<dbReference type="InterPro" id="IPR029044">
    <property type="entry name" value="Nucleotide-diphossugar_trans"/>
</dbReference>
<feature type="domain" description="MobA-like NTP transferase" evidence="9">
    <location>
        <begin position="7"/>
        <end position="165"/>
    </location>
</feature>
<dbReference type="PANTHER" id="PTHR19136">
    <property type="entry name" value="MOLYBDENUM COFACTOR GUANYLYLTRANSFERASE"/>
    <property type="match status" value="1"/>
</dbReference>
<dbReference type="GO" id="GO:0005525">
    <property type="term" value="F:GTP binding"/>
    <property type="evidence" value="ECO:0007669"/>
    <property type="project" value="UniProtKB-UniRule"/>
</dbReference>
<evidence type="ECO:0000256" key="1">
    <source>
        <dbReference type="ARBA" id="ARBA00022490"/>
    </source>
</evidence>
<keyword evidence="10" id="KW-0548">Nucleotidyltransferase</keyword>
<evidence type="ECO:0000259" key="9">
    <source>
        <dbReference type="Pfam" id="PF12804"/>
    </source>
</evidence>
<keyword evidence="3 8" id="KW-0479">Metal-binding</keyword>
<evidence type="ECO:0000256" key="6">
    <source>
        <dbReference type="ARBA" id="ARBA00023134"/>
    </source>
</evidence>
<comment type="domain">
    <text evidence="8">The N-terminal domain determines nucleotide recognition and specific binding, while the C-terminal domain determines the specific binding to the target protein.</text>
</comment>